<gene>
    <name evidence="1" type="ORF">L914_05364</name>
</gene>
<dbReference type="Proteomes" id="UP000054532">
    <property type="component" value="Unassembled WGS sequence"/>
</dbReference>
<evidence type="ECO:0000313" key="1">
    <source>
        <dbReference type="EMBL" id="ETM50657.1"/>
    </source>
</evidence>
<dbReference type="VEuPathDB" id="FungiDB:PPTG_09727"/>
<reference evidence="1" key="1">
    <citation type="submission" date="2013-11" db="EMBL/GenBank/DDBJ databases">
        <title>The Genome Sequence of Phytophthora parasitica IAC_01/95.</title>
        <authorList>
            <consortium name="The Broad Institute Genomics Platform"/>
            <person name="Russ C."/>
            <person name="Tyler B."/>
            <person name="Panabieres F."/>
            <person name="Shan W."/>
            <person name="Tripathy S."/>
            <person name="Grunwald N."/>
            <person name="Machado M."/>
            <person name="Johnson C.S."/>
            <person name="Arredondo F."/>
            <person name="Hong C."/>
            <person name="Coffey M."/>
            <person name="Young S.K."/>
            <person name="Zeng Q."/>
            <person name="Gargeya S."/>
            <person name="Fitzgerald M."/>
            <person name="Abouelleil A."/>
            <person name="Alvarado L."/>
            <person name="Chapman S.B."/>
            <person name="Gainer-Dewar J."/>
            <person name="Goldberg J."/>
            <person name="Griggs A."/>
            <person name="Gujja S."/>
            <person name="Hansen M."/>
            <person name="Howarth C."/>
            <person name="Imamovic A."/>
            <person name="Ireland A."/>
            <person name="Larimer J."/>
            <person name="McCowan C."/>
            <person name="Murphy C."/>
            <person name="Pearson M."/>
            <person name="Poon T.W."/>
            <person name="Priest M."/>
            <person name="Roberts A."/>
            <person name="Saif S."/>
            <person name="Shea T."/>
            <person name="Sykes S."/>
            <person name="Wortman J."/>
            <person name="Nusbaum C."/>
            <person name="Birren B."/>
        </authorList>
    </citation>
    <scope>NUCLEOTIDE SEQUENCE [LARGE SCALE GENOMIC DNA]</scope>
    <source>
        <strain evidence="1">IAC_01/95</strain>
    </source>
</reference>
<dbReference type="AlphaFoldDB" id="W2NPV2"/>
<accession>W2NPV2</accession>
<feature type="non-terminal residue" evidence="1">
    <location>
        <position position="359"/>
    </location>
</feature>
<sequence length="359" mass="40391">MPNAIAWRTVCTELKENDVLIIIECLKTFKIGKSQAIFCTLCALPTPHLMCYKILNCRCTLCKQTAPYAKCPRRAQKVVYLDRKVASLFELGEHVARAIPPHSHNLTPAQKDFAKQICMEAARIHTAMLLHFGLRPSQLPALQKVQNVVCYYRRTKLGGNDTTAAIVEAVQRLAFNGGEEEHDPFTFGWDVDREGKLVVGNGSDEKSFLVGFSTKALLHQASRDPSTFIFHVDATYKTNQVSYPVFVVGITDIARKVPLLALLVTSQQQECHYAKAFAAIRWIYSKVLGEQFRVAYVMGTLMLPPKVIDRLKGLAHELLDSVIRNIYDLRYSKSADSFTLACTATKQRWLADPLLQSFH</sequence>
<name>W2NPV2_PHYNI</name>
<organism evidence="1">
    <name type="scientific">Phytophthora nicotianae</name>
    <name type="common">Potato buckeye rot agent</name>
    <name type="synonym">Phytophthora parasitica</name>
    <dbReference type="NCBI Taxonomy" id="4792"/>
    <lineage>
        <taxon>Eukaryota</taxon>
        <taxon>Sar</taxon>
        <taxon>Stramenopiles</taxon>
        <taxon>Oomycota</taxon>
        <taxon>Peronosporomycetes</taxon>
        <taxon>Peronosporales</taxon>
        <taxon>Peronosporaceae</taxon>
        <taxon>Phytophthora</taxon>
    </lineage>
</organism>
<proteinExistence type="predicted"/>
<evidence type="ECO:0008006" key="2">
    <source>
        <dbReference type="Google" id="ProtNLM"/>
    </source>
</evidence>
<protein>
    <recommendedName>
        <fullName evidence="2">MULE transposase domain-containing protein</fullName>
    </recommendedName>
</protein>
<dbReference type="EMBL" id="KI691951">
    <property type="protein sequence ID" value="ETM50657.1"/>
    <property type="molecule type" value="Genomic_DNA"/>
</dbReference>